<name>A0A1D1V0T2_RAMVA</name>
<comment type="caution">
    <text evidence="2">The sequence shown here is derived from an EMBL/GenBank/DDBJ whole genome shotgun (WGS) entry which is preliminary data.</text>
</comment>
<dbReference type="AlphaFoldDB" id="A0A1D1V0T2"/>
<evidence type="ECO:0000256" key="1">
    <source>
        <dbReference type="SAM" id="Phobius"/>
    </source>
</evidence>
<gene>
    <name evidence="2" type="primary">RvY_06982-1</name>
    <name evidence="2" type="synonym">RvY_06982.1</name>
    <name evidence="2" type="ORF">RvY_06982</name>
</gene>
<sequence>MNGRAARSYSGVASLTALSAVAISEPRFRIFVLFRQGFQQIAFIFFLSFFFSSTVDKSLGSATVLRKIRWNPKFTGSKQRVRTTKERICPADKPKTGIHSS</sequence>
<evidence type="ECO:0000313" key="3">
    <source>
        <dbReference type="Proteomes" id="UP000186922"/>
    </source>
</evidence>
<feature type="transmembrane region" description="Helical" evidence="1">
    <location>
        <begin position="38"/>
        <end position="59"/>
    </location>
</feature>
<keyword evidence="3" id="KW-1185">Reference proteome</keyword>
<keyword evidence="1" id="KW-0472">Membrane</keyword>
<accession>A0A1D1V0T2</accession>
<proteinExistence type="predicted"/>
<keyword evidence="1" id="KW-0812">Transmembrane</keyword>
<reference evidence="2 3" key="1">
    <citation type="journal article" date="2016" name="Nat. Commun.">
        <title>Extremotolerant tardigrade genome and improved radiotolerance of human cultured cells by tardigrade-unique protein.</title>
        <authorList>
            <person name="Hashimoto T."/>
            <person name="Horikawa D.D."/>
            <person name="Saito Y."/>
            <person name="Kuwahara H."/>
            <person name="Kozuka-Hata H."/>
            <person name="Shin-I T."/>
            <person name="Minakuchi Y."/>
            <person name="Ohishi K."/>
            <person name="Motoyama A."/>
            <person name="Aizu T."/>
            <person name="Enomoto A."/>
            <person name="Kondo K."/>
            <person name="Tanaka S."/>
            <person name="Hara Y."/>
            <person name="Koshikawa S."/>
            <person name="Sagara H."/>
            <person name="Miura T."/>
            <person name="Yokobori S."/>
            <person name="Miyagawa K."/>
            <person name="Suzuki Y."/>
            <person name="Kubo T."/>
            <person name="Oyama M."/>
            <person name="Kohara Y."/>
            <person name="Fujiyama A."/>
            <person name="Arakawa K."/>
            <person name="Katayama T."/>
            <person name="Toyoda A."/>
            <person name="Kunieda T."/>
        </authorList>
    </citation>
    <scope>NUCLEOTIDE SEQUENCE [LARGE SCALE GENOMIC DNA]</scope>
    <source>
        <strain evidence="2 3">YOKOZUNA-1</strain>
    </source>
</reference>
<protein>
    <submittedName>
        <fullName evidence="2">Uncharacterized protein</fullName>
    </submittedName>
</protein>
<dbReference type="Proteomes" id="UP000186922">
    <property type="component" value="Unassembled WGS sequence"/>
</dbReference>
<organism evidence="2 3">
    <name type="scientific">Ramazzottius varieornatus</name>
    <name type="common">Water bear</name>
    <name type="synonym">Tardigrade</name>
    <dbReference type="NCBI Taxonomy" id="947166"/>
    <lineage>
        <taxon>Eukaryota</taxon>
        <taxon>Metazoa</taxon>
        <taxon>Ecdysozoa</taxon>
        <taxon>Tardigrada</taxon>
        <taxon>Eutardigrada</taxon>
        <taxon>Parachela</taxon>
        <taxon>Hypsibioidea</taxon>
        <taxon>Ramazzottiidae</taxon>
        <taxon>Ramazzottius</taxon>
    </lineage>
</organism>
<evidence type="ECO:0000313" key="2">
    <source>
        <dbReference type="EMBL" id="GAU95351.1"/>
    </source>
</evidence>
<keyword evidence="1" id="KW-1133">Transmembrane helix</keyword>
<dbReference type="EMBL" id="BDGG01000003">
    <property type="protein sequence ID" value="GAU95351.1"/>
    <property type="molecule type" value="Genomic_DNA"/>
</dbReference>